<feature type="transmembrane region" description="Helical" evidence="6">
    <location>
        <begin position="366"/>
        <end position="383"/>
    </location>
</feature>
<feature type="transmembrane region" description="Helical" evidence="6">
    <location>
        <begin position="395"/>
        <end position="420"/>
    </location>
</feature>
<keyword evidence="4 6" id="KW-0472">Membrane</keyword>
<feature type="transmembrane region" description="Helical" evidence="6">
    <location>
        <begin position="231"/>
        <end position="251"/>
    </location>
</feature>
<feature type="transmembrane region" description="Helical" evidence="6">
    <location>
        <begin position="462"/>
        <end position="480"/>
    </location>
</feature>
<dbReference type="EMBL" id="JADKPN010000009">
    <property type="protein sequence ID" value="MBF4764395.1"/>
    <property type="molecule type" value="Genomic_DNA"/>
</dbReference>
<gene>
    <name evidence="8" type="ORF">ISU07_14775</name>
</gene>
<evidence type="ECO:0000313" key="8">
    <source>
        <dbReference type="EMBL" id="MBF4764395.1"/>
    </source>
</evidence>
<reference evidence="8" key="1">
    <citation type="submission" date="2020-11" db="EMBL/GenBank/DDBJ databases">
        <title>Nocardioides sp. nov., isolated from Soil of Cynanchum wilfordii Hemsley rhizosphere.</title>
        <authorList>
            <person name="Lee J.-S."/>
            <person name="Suh M.K."/>
            <person name="Kim J.-S."/>
        </authorList>
    </citation>
    <scope>NUCLEOTIDE SEQUENCE</scope>
    <source>
        <strain evidence="8">KCTC 19275</strain>
    </source>
</reference>
<dbReference type="GO" id="GO:0055085">
    <property type="term" value="P:transmembrane transport"/>
    <property type="evidence" value="ECO:0007669"/>
    <property type="project" value="InterPro"/>
</dbReference>
<feature type="domain" description="Amino acid permease/ SLC12A" evidence="7">
    <location>
        <begin position="44"/>
        <end position="461"/>
    </location>
</feature>
<evidence type="ECO:0000259" key="7">
    <source>
        <dbReference type="Pfam" id="PF00324"/>
    </source>
</evidence>
<name>A0A930VI76_9ACTN</name>
<accession>A0A930VI76</accession>
<dbReference type="Gene3D" id="1.20.1740.10">
    <property type="entry name" value="Amino acid/polyamine transporter I"/>
    <property type="match status" value="1"/>
</dbReference>
<dbReference type="PIRSF" id="PIRSF006060">
    <property type="entry name" value="AA_transporter"/>
    <property type="match status" value="1"/>
</dbReference>
<dbReference type="Proteomes" id="UP000640489">
    <property type="component" value="Unassembled WGS sequence"/>
</dbReference>
<feature type="transmembrane region" description="Helical" evidence="6">
    <location>
        <begin position="152"/>
        <end position="170"/>
    </location>
</feature>
<evidence type="ECO:0000256" key="4">
    <source>
        <dbReference type="ARBA" id="ARBA00023136"/>
    </source>
</evidence>
<organism evidence="8 9">
    <name type="scientific">Nocardioides islandensis</name>
    <dbReference type="NCBI Taxonomy" id="433663"/>
    <lineage>
        <taxon>Bacteria</taxon>
        <taxon>Bacillati</taxon>
        <taxon>Actinomycetota</taxon>
        <taxon>Actinomycetes</taxon>
        <taxon>Propionibacteriales</taxon>
        <taxon>Nocardioidaceae</taxon>
        <taxon>Nocardioides</taxon>
    </lineage>
</organism>
<evidence type="ECO:0000256" key="5">
    <source>
        <dbReference type="SAM" id="MobiDB-lite"/>
    </source>
</evidence>
<keyword evidence="3 6" id="KW-1133">Transmembrane helix</keyword>
<evidence type="ECO:0000313" key="9">
    <source>
        <dbReference type="Proteomes" id="UP000640489"/>
    </source>
</evidence>
<dbReference type="Pfam" id="PF00324">
    <property type="entry name" value="AA_permease"/>
    <property type="match status" value="1"/>
</dbReference>
<dbReference type="InterPro" id="IPR050367">
    <property type="entry name" value="APC_superfamily"/>
</dbReference>
<dbReference type="PANTHER" id="PTHR42770:SF7">
    <property type="entry name" value="MEMBRANE PROTEIN"/>
    <property type="match status" value="1"/>
</dbReference>
<feature type="transmembrane region" description="Helical" evidence="6">
    <location>
        <begin position="62"/>
        <end position="81"/>
    </location>
</feature>
<dbReference type="AlphaFoldDB" id="A0A930VI76"/>
<keyword evidence="9" id="KW-1185">Reference proteome</keyword>
<evidence type="ECO:0000256" key="3">
    <source>
        <dbReference type="ARBA" id="ARBA00022989"/>
    </source>
</evidence>
<feature type="transmembrane region" description="Helical" evidence="6">
    <location>
        <begin position="29"/>
        <end position="50"/>
    </location>
</feature>
<protein>
    <submittedName>
        <fullName evidence="8">Amino acid permease</fullName>
    </submittedName>
</protein>
<keyword evidence="2 6" id="KW-0812">Transmembrane</keyword>
<dbReference type="GO" id="GO:0016020">
    <property type="term" value="C:membrane"/>
    <property type="evidence" value="ECO:0007669"/>
    <property type="project" value="UniProtKB-SubCell"/>
</dbReference>
<comment type="subcellular location">
    <subcellularLocation>
        <location evidence="1">Membrane</location>
        <topology evidence="1">Multi-pass membrane protein</topology>
    </subcellularLocation>
</comment>
<sequence length="528" mass="56853">MARNTVRGAVKYVEAEAEYFARRRLRRHAAFWSIWALGVGAVISGDFYGWNAGLTTGGLGGLLIATAVVAVMYYGLVYSIAEMAPALPHTGGAYSFARSTMGPWGGFSTGLAENIEYVITPAVVVAAMGALMQSIVVDIFSISGSPWWNSQPFWWLVFYVIFVAINVLGIEATMRATIFVTVLALAVLAFFYLAALLSGKIDTGAWFNIGDNGEQVPNGEGSFLPHGVKGIFQSLPFAIWFYLAIEELPLASEESVDPARDMPKAARWGMHTLLLASILTLFINSGLDGGSYGIGASLTPLFDGFKAIFGDNMGAALLGLIGLIGLIASFFTIIYAYGRNTYSLSRAGYFPRFLSITHGTRQTPHVALIAGAIVGYFVVWLQWQVTESGGSSNVVAAVLNMAVFAAVISYALQCLSFILLRRRLPHIERPYRSPLGIPGAAVAGVIAVVSLVAVFLNEAYRPGVYGVAIYYVLGLLYFAIAGRHRLVLSPEEEFALTLGEHGHPEREGYGRTHVGDIGEAGEDRPASR</sequence>
<dbReference type="PANTHER" id="PTHR42770">
    <property type="entry name" value="AMINO ACID TRANSPORTER-RELATED"/>
    <property type="match status" value="1"/>
</dbReference>
<evidence type="ECO:0000256" key="1">
    <source>
        <dbReference type="ARBA" id="ARBA00004141"/>
    </source>
</evidence>
<comment type="caution">
    <text evidence="8">The sequence shown here is derived from an EMBL/GenBank/DDBJ whole genome shotgun (WGS) entry which is preliminary data.</text>
</comment>
<feature type="transmembrane region" description="Helical" evidence="6">
    <location>
        <begin position="177"/>
        <end position="197"/>
    </location>
</feature>
<dbReference type="InterPro" id="IPR004841">
    <property type="entry name" value="AA-permease/SLC12A_dom"/>
</dbReference>
<feature type="transmembrane region" description="Helical" evidence="6">
    <location>
        <begin position="314"/>
        <end position="337"/>
    </location>
</feature>
<feature type="transmembrane region" description="Helical" evidence="6">
    <location>
        <begin position="272"/>
        <end position="294"/>
    </location>
</feature>
<dbReference type="RefSeq" id="WP_194707588.1">
    <property type="nucleotide sequence ID" value="NZ_JADKPN010000009.1"/>
</dbReference>
<feature type="transmembrane region" description="Helical" evidence="6">
    <location>
        <begin position="117"/>
        <end position="140"/>
    </location>
</feature>
<feature type="transmembrane region" description="Helical" evidence="6">
    <location>
        <begin position="435"/>
        <end position="456"/>
    </location>
</feature>
<evidence type="ECO:0000256" key="2">
    <source>
        <dbReference type="ARBA" id="ARBA00022692"/>
    </source>
</evidence>
<feature type="region of interest" description="Disordered" evidence="5">
    <location>
        <begin position="507"/>
        <end position="528"/>
    </location>
</feature>
<evidence type="ECO:0000256" key="6">
    <source>
        <dbReference type="SAM" id="Phobius"/>
    </source>
</evidence>
<proteinExistence type="predicted"/>